<keyword evidence="4 15" id="KW-0963">Cytoplasm</keyword>
<dbReference type="RefSeq" id="WP_126703474.1">
    <property type="nucleotide sequence ID" value="NZ_CP034593.1"/>
</dbReference>
<comment type="catalytic activity">
    <reaction evidence="14 15">
        <text>tRNA(Phe) + L-phenylalanine + ATP = L-phenylalanyl-tRNA(Phe) + AMP + diphosphate + H(+)</text>
        <dbReference type="Rhea" id="RHEA:19413"/>
        <dbReference type="Rhea" id="RHEA-COMP:9668"/>
        <dbReference type="Rhea" id="RHEA-COMP:9699"/>
        <dbReference type="ChEBI" id="CHEBI:15378"/>
        <dbReference type="ChEBI" id="CHEBI:30616"/>
        <dbReference type="ChEBI" id="CHEBI:33019"/>
        <dbReference type="ChEBI" id="CHEBI:58095"/>
        <dbReference type="ChEBI" id="CHEBI:78442"/>
        <dbReference type="ChEBI" id="CHEBI:78531"/>
        <dbReference type="ChEBI" id="CHEBI:456215"/>
        <dbReference type="EC" id="6.1.1.20"/>
    </reaction>
</comment>
<evidence type="ECO:0000256" key="5">
    <source>
        <dbReference type="ARBA" id="ARBA00022555"/>
    </source>
</evidence>
<feature type="domain" description="TRNA-binding" evidence="17">
    <location>
        <begin position="41"/>
        <end position="165"/>
    </location>
</feature>
<keyword evidence="7 15" id="KW-0479">Metal-binding</keyword>
<dbReference type="SUPFAM" id="SSF46955">
    <property type="entry name" value="Putative DNA-binding domain"/>
    <property type="match status" value="1"/>
</dbReference>
<keyword evidence="21" id="KW-1185">Reference proteome</keyword>
<evidence type="ECO:0000259" key="18">
    <source>
        <dbReference type="PROSITE" id="PS51447"/>
    </source>
</evidence>
<dbReference type="InterPro" id="IPR002547">
    <property type="entry name" value="tRNA-bd_dom"/>
</dbReference>
<keyword evidence="10 15" id="KW-0460">Magnesium</keyword>
<keyword evidence="13 15" id="KW-0030">Aminoacyl-tRNA synthetase</keyword>
<evidence type="ECO:0000256" key="11">
    <source>
        <dbReference type="ARBA" id="ARBA00022884"/>
    </source>
</evidence>
<evidence type="ECO:0000256" key="14">
    <source>
        <dbReference type="ARBA" id="ARBA00049255"/>
    </source>
</evidence>
<evidence type="ECO:0000256" key="13">
    <source>
        <dbReference type="ARBA" id="ARBA00023146"/>
    </source>
</evidence>
<dbReference type="Pfam" id="PF03147">
    <property type="entry name" value="FDX-ACB"/>
    <property type="match status" value="1"/>
</dbReference>
<dbReference type="SUPFAM" id="SSF56037">
    <property type="entry name" value="PheT/TilS domain"/>
    <property type="match status" value="1"/>
</dbReference>
<evidence type="ECO:0000313" key="20">
    <source>
        <dbReference type="EMBL" id="AZQ76666.1"/>
    </source>
</evidence>
<dbReference type="InterPro" id="IPR020825">
    <property type="entry name" value="Phe-tRNA_synthase-like_B3/B4"/>
</dbReference>
<keyword evidence="5 16" id="KW-0820">tRNA-binding</keyword>
<dbReference type="Pfam" id="PF01588">
    <property type="entry name" value="tRNA_bind"/>
    <property type="match status" value="1"/>
</dbReference>
<dbReference type="InterPro" id="IPR005147">
    <property type="entry name" value="tRNA_synthase_B5-dom"/>
</dbReference>
<evidence type="ECO:0000256" key="9">
    <source>
        <dbReference type="ARBA" id="ARBA00022840"/>
    </source>
</evidence>
<dbReference type="PROSITE" id="PS50886">
    <property type="entry name" value="TRBD"/>
    <property type="match status" value="1"/>
</dbReference>
<dbReference type="PROSITE" id="PS51447">
    <property type="entry name" value="FDX_ACB"/>
    <property type="match status" value="1"/>
</dbReference>
<dbReference type="HAMAP" id="MF_00283">
    <property type="entry name" value="Phe_tRNA_synth_beta1"/>
    <property type="match status" value="1"/>
</dbReference>
<sequence length="854" mass="91903">MPLIPIDWLSAHVETPENLTAEQLAADLVKVGLEEEEIHRGEVTGPIVVGKVLTLAKEEQKNGKLINYCRVDVGEHNDAPGEGKEPAEMASRGIICGAHNFDVGDYVVVSLPGAELPGGFAISARKTYGHISDGMICSSKELGLGDDHDGIIVLAKANDDAAIASIPAPGEDAMGYLGLDRETLEINVTPDRGYCFSMRGVAREFSHSTGANFTDFGLPENLENPLPEPRGDENVRVDDVAPINGNVGCDRFVTRVVRGIDPTAKSPKWMTDRLTEAGMRPISLAVDVTNYVMLDLGQPLHAYDMDKMALPIVVRRAKDGEKLTTLDDVERTLHSEDLLITDTEGERILGLAGVMGGESTEISDSTVNVLIEAAHFDSISIARTSRRHRLPSEASKRFERGVDTQIAPVAAQKVVDLLVEYGGGTAGEEVTDLDNTVPYPAITFDPAEVTRLTGLTPDSAEVTRILQQIGCEVTGEFPLEVQPPTWRPDLVGPAHLVEEIARLIGYDEIESLVPASPAGRGLTDRQRRRRDMMRTLVEMGWTEVLSYPFVSSKTHDLQEIPAGDERRVALRLRNPLQDDVPLMRTSILDTLLNTAALNVARQNAGTAVVEAGVVTNPKGIASQAPLPGGARPSDEELAGLNAAIPNQPYRIAGVAVPQVHTGRAGLNAVTWDWRDAIEAVQSLARILGLKTTVHAESRAPFHPGRCARIEANGTVIGYAGELAPKVCERFDLPARSIAFEVDADVMDEVRGHEPIAVKAVETHPAAKEDIALVVADDVTSAAVEAIIREAGGDILEDVTLFDIYTGSQLEEGTKSLAYALVFRSDHTLTAEETAAARNRIVKQAGKALGATLRA</sequence>
<dbReference type="NCBIfam" id="TIGR00472">
    <property type="entry name" value="pheT_bact"/>
    <property type="match status" value="1"/>
</dbReference>
<keyword evidence="9 15" id="KW-0067">ATP-binding</keyword>
<proteinExistence type="inferred from homology"/>
<dbReference type="InterPro" id="IPR005121">
    <property type="entry name" value="Fdx_antiC-bd"/>
</dbReference>
<comment type="subunit">
    <text evidence="3 15">Tetramer of two alpha and two beta subunits.</text>
</comment>
<dbReference type="GO" id="GO:0000049">
    <property type="term" value="F:tRNA binding"/>
    <property type="evidence" value="ECO:0007669"/>
    <property type="project" value="UniProtKB-UniRule"/>
</dbReference>
<evidence type="ECO:0000256" key="1">
    <source>
        <dbReference type="ARBA" id="ARBA00004496"/>
    </source>
</evidence>
<dbReference type="Gene3D" id="3.30.56.10">
    <property type="match status" value="2"/>
</dbReference>
<dbReference type="SMART" id="SM00896">
    <property type="entry name" value="FDX-ACB"/>
    <property type="match status" value="1"/>
</dbReference>
<evidence type="ECO:0000256" key="12">
    <source>
        <dbReference type="ARBA" id="ARBA00022917"/>
    </source>
</evidence>
<dbReference type="OrthoDB" id="9805455at2"/>
<dbReference type="InterPro" id="IPR004532">
    <property type="entry name" value="Phe-tRNA-ligase_IIc_bsu_bact"/>
</dbReference>
<dbReference type="InterPro" id="IPR012340">
    <property type="entry name" value="NA-bd_OB-fold"/>
</dbReference>
<evidence type="ECO:0000259" key="19">
    <source>
        <dbReference type="PROSITE" id="PS51483"/>
    </source>
</evidence>
<protein>
    <recommendedName>
        <fullName evidence="15">Phenylalanine--tRNA ligase beta subunit</fullName>
        <ecNumber evidence="15">6.1.1.20</ecNumber>
    </recommendedName>
    <alternativeName>
        <fullName evidence="15">Phenylalanyl-tRNA synthetase beta subunit</fullName>
        <shortName evidence="15">PheRS</shortName>
    </alternativeName>
</protein>
<evidence type="ECO:0000259" key="17">
    <source>
        <dbReference type="PROSITE" id="PS50886"/>
    </source>
</evidence>
<dbReference type="Pfam" id="PF03483">
    <property type="entry name" value="B3_4"/>
    <property type="match status" value="1"/>
</dbReference>
<keyword evidence="8 15" id="KW-0547">Nucleotide-binding</keyword>
<dbReference type="EC" id="6.1.1.20" evidence="15"/>
<dbReference type="GO" id="GO:0004826">
    <property type="term" value="F:phenylalanine-tRNA ligase activity"/>
    <property type="evidence" value="ECO:0007669"/>
    <property type="project" value="UniProtKB-UniRule"/>
</dbReference>
<dbReference type="FunFam" id="3.50.40.10:FF:000001">
    <property type="entry name" value="Phenylalanine--tRNA ligase beta subunit"/>
    <property type="match status" value="1"/>
</dbReference>
<dbReference type="SUPFAM" id="SSF55681">
    <property type="entry name" value="Class II aaRS and biotin synthetases"/>
    <property type="match status" value="1"/>
</dbReference>
<evidence type="ECO:0000256" key="7">
    <source>
        <dbReference type="ARBA" id="ARBA00022723"/>
    </source>
</evidence>
<comment type="subcellular location">
    <subcellularLocation>
        <location evidence="1 15">Cytoplasm</location>
    </subcellularLocation>
</comment>
<name>A0A3Q9G1A6_9ACTO</name>
<dbReference type="Proteomes" id="UP000280344">
    <property type="component" value="Chromosome"/>
</dbReference>
<dbReference type="SMART" id="SM00873">
    <property type="entry name" value="B3_4"/>
    <property type="match status" value="1"/>
</dbReference>
<dbReference type="GO" id="GO:0006432">
    <property type="term" value="P:phenylalanyl-tRNA aminoacylation"/>
    <property type="evidence" value="ECO:0007669"/>
    <property type="project" value="UniProtKB-UniRule"/>
</dbReference>
<keyword evidence="6 15" id="KW-0436">Ligase</keyword>
<dbReference type="GO" id="GO:0009328">
    <property type="term" value="C:phenylalanine-tRNA ligase complex"/>
    <property type="evidence" value="ECO:0007669"/>
    <property type="project" value="TreeGrafter"/>
</dbReference>
<dbReference type="Pfam" id="PF17759">
    <property type="entry name" value="tRNA_synthFbeta"/>
    <property type="match status" value="1"/>
</dbReference>
<dbReference type="InterPro" id="IPR033714">
    <property type="entry name" value="tRNA_bind_bactPheRS"/>
</dbReference>
<dbReference type="GO" id="GO:0000287">
    <property type="term" value="F:magnesium ion binding"/>
    <property type="evidence" value="ECO:0007669"/>
    <property type="project" value="UniProtKB-UniRule"/>
</dbReference>
<dbReference type="Gene3D" id="2.40.50.140">
    <property type="entry name" value="Nucleic acid-binding proteins"/>
    <property type="match status" value="1"/>
</dbReference>
<organism evidence="20 21">
    <name type="scientific">Flaviflexus ciconiae</name>
    <dbReference type="NCBI Taxonomy" id="2496867"/>
    <lineage>
        <taxon>Bacteria</taxon>
        <taxon>Bacillati</taxon>
        <taxon>Actinomycetota</taxon>
        <taxon>Actinomycetes</taxon>
        <taxon>Actinomycetales</taxon>
        <taxon>Actinomycetaceae</taxon>
        <taxon>Flaviflexus</taxon>
    </lineage>
</organism>
<dbReference type="SMART" id="SM00874">
    <property type="entry name" value="B5"/>
    <property type="match status" value="1"/>
</dbReference>
<dbReference type="PANTHER" id="PTHR10947">
    <property type="entry name" value="PHENYLALANYL-TRNA SYNTHETASE BETA CHAIN AND LEUCINE-RICH REPEAT-CONTAINING PROTEIN 47"/>
    <property type="match status" value="1"/>
</dbReference>
<evidence type="ECO:0000256" key="15">
    <source>
        <dbReference type="HAMAP-Rule" id="MF_00283"/>
    </source>
</evidence>
<dbReference type="SUPFAM" id="SSF50249">
    <property type="entry name" value="Nucleic acid-binding proteins"/>
    <property type="match status" value="1"/>
</dbReference>
<dbReference type="KEGG" id="flh:EJ997_04220"/>
<evidence type="ECO:0000256" key="2">
    <source>
        <dbReference type="ARBA" id="ARBA00008653"/>
    </source>
</evidence>
<evidence type="ECO:0000256" key="3">
    <source>
        <dbReference type="ARBA" id="ARBA00011209"/>
    </source>
</evidence>
<dbReference type="PROSITE" id="PS51483">
    <property type="entry name" value="B5"/>
    <property type="match status" value="1"/>
</dbReference>
<dbReference type="GO" id="GO:0005524">
    <property type="term" value="F:ATP binding"/>
    <property type="evidence" value="ECO:0007669"/>
    <property type="project" value="UniProtKB-UniRule"/>
</dbReference>
<dbReference type="PANTHER" id="PTHR10947:SF0">
    <property type="entry name" value="PHENYLALANINE--TRNA LIGASE BETA SUBUNIT"/>
    <property type="match status" value="1"/>
</dbReference>
<evidence type="ECO:0000256" key="6">
    <source>
        <dbReference type="ARBA" id="ARBA00022598"/>
    </source>
</evidence>
<dbReference type="Gene3D" id="3.50.40.10">
    <property type="entry name" value="Phenylalanyl-trna Synthetase, Chain B, domain 3"/>
    <property type="match status" value="1"/>
</dbReference>
<dbReference type="InterPro" id="IPR045864">
    <property type="entry name" value="aa-tRNA-synth_II/BPL/LPL"/>
</dbReference>
<dbReference type="Pfam" id="PF03484">
    <property type="entry name" value="B5"/>
    <property type="match status" value="1"/>
</dbReference>
<dbReference type="FunFam" id="3.30.70.380:FF:000001">
    <property type="entry name" value="Phenylalanine--tRNA ligase beta subunit"/>
    <property type="match status" value="1"/>
</dbReference>
<reference evidence="20 21" key="1">
    <citation type="submission" date="2018-12" db="EMBL/GenBank/DDBJ databases">
        <title>Complete genome sequence of Flaviflexus sp. H23T48.</title>
        <authorList>
            <person name="Bae J.-W."/>
            <person name="Lee J.-Y."/>
        </authorList>
    </citation>
    <scope>NUCLEOTIDE SEQUENCE [LARGE SCALE GENOMIC DNA]</scope>
    <source>
        <strain evidence="20 21">H23T48</strain>
    </source>
</reference>
<accession>A0A3Q9G1A6</accession>
<dbReference type="InterPro" id="IPR005146">
    <property type="entry name" value="B3/B4_tRNA-bd"/>
</dbReference>
<dbReference type="Gene3D" id="3.30.70.380">
    <property type="entry name" value="Ferrodoxin-fold anticodon-binding domain"/>
    <property type="match status" value="1"/>
</dbReference>
<keyword evidence="12 15" id="KW-0648">Protein biosynthesis</keyword>
<dbReference type="InterPro" id="IPR045060">
    <property type="entry name" value="Phe-tRNA-ligase_IIc_bsu"/>
</dbReference>
<dbReference type="InterPro" id="IPR041616">
    <property type="entry name" value="PheRS_beta_core"/>
</dbReference>
<feature type="binding site" evidence="15">
    <location>
        <position position="489"/>
    </location>
    <ligand>
        <name>Mg(2+)</name>
        <dbReference type="ChEBI" id="CHEBI:18420"/>
        <note>shared with alpha subunit</note>
    </ligand>
</feature>
<dbReference type="SUPFAM" id="SSF54991">
    <property type="entry name" value="Anticodon-binding domain of PheRS"/>
    <property type="match status" value="1"/>
</dbReference>
<dbReference type="InterPro" id="IPR036690">
    <property type="entry name" value="Fdx_antiC-bd_sf"/>
</dbReference>
<dbReference type="Gene3D" id="3.30.930.10">
    <property type="entry name" value="Bira Bifunctional Protein, Domain 2"/>
    <property type="match status" value="1"/>
</dbReference>
<evidence type="ECO:0000256" key="4">
    <source>
        <dbReference type="ARBA" id="ARBA00022490"/>
    </source>
</evidence>
<comment type="caution">
    <text evidence="15">Lacks conserved residue(s) required for the propagation of feature annotation.</text>
</comment>
<feature type="binding site" evidence="15">
    <location>
        <position position="498"/>
    </location>
    <ligand>
        <name>Mg(2+)</name>
        <dbReference type="ChEBI" id="CHEBI:18420"/>
        <note>shared with alpha subunit</note>
    </ligand>
</feature>
<comment type="cofactor">
    <cofactor evidence="15">
        <name>Mg(2+)</name>
        <dbReference type="ChEBI" id="CHEBI:18420"/>
    </cofactor>
    <text evidence="15">Binds 2 magnesium ions per tetramer.</text>
</comment>
<comment type="similarity">
    <text evidence="2 15">Belongs to the phenylalanyl-tRNA synthetase beta subunit family. Type 1 subfamily.</text>
</comment>
<feature type="domain" description="B5" evidence="19">
    <location>
        <begin position="437"/>
        <end position="511"/>
    </location>
</feature>
<dbReference type="CDD" id="cd02796">
    <property type="entry name" value="tRNA_bind_bactPheRS"/>
    <property type="match status" value="1"/>
</dbReference>
<evidence type="ECO:0000256" key="16">
    <source>
        <dbReference type="PROSITE-ProRule" id="PRU00209"/>
    </source>
</evidence>
<dbReference type="EMBL" id="CP034593">
    <property type="protein sequence ID" value="AZQ76666.1"/>
    <property type="molecule type" value="Genomic_DNA"/>
</dbReference>
<feature type="domain" description="FDX-ACB" evidence="18">
    <location>
        <begin position="761"/>
        <end position="853"/>
    </location>
</feature>
<dbReference type="InterPro" id="IPR009061">
    <property type="entry name" value="DNA-bd_dom_put_sf"/>
</dbReference>
<evidence type="ECO:0000256" key="8">
    <source>
        <dbReference type="ARBA" id="ARBA00022741"/>
    </source>
</evidence>
<gene>
    <name evidence="15" type="primary">pheT</name>
    <name evidence="20" type="ORF">EJ997_04220</name>
</gene>
<evidence type="ECO:0000256" key="10">
    <source>
        <dbReference type="ARBA" id="ARBA00022842"/>
    </source>
</evidence>
<evidence type="ECO:0000313" key="21">
    <source>
        <dbReference type="Proteomes" id="UP000280344"/>
    </source>
</evidence>
<dbReference type="AlphaFoldDB" id="A0A3Q9G1A6"/>
<feature type="binding site" evidence="15">
    <location>
        <position position="499"/>
    </location>
    <ligand>
        <name>Mg(2+)</name>
        <dbReference type="ChEBI" id="CHEBI:18420"/>
        <note>shared with alpha subunit</note>
    </ligand>
</feature>
<keyword evidence="11 16" id="KW-0694">RNA-binding</keyword>
<dbReference type="CDD" id="cd00769">
    <property type="entry name" value="PheRS_beta_core"/>
    <property type="match status" value="1"/>
</dbReference>